<dbReference type="PANTHER" id="PTHR33069">
    <property type="entry name" value="CHROMOSOME 7, WHOLE GENOME SHOTGUN SEQUENCE-RELATED"/>
    <property type="match status" value="1"/>
</dbReference>
<dbReference type="Proteomes" id="UP000054564">
    <property type="component" value="Unassembled WGS sequence"/>
</dbReference>
<evidence type="ECO:0000313" key="1">
    <source>
        <dbReference type="EMBL" id="KNE92122.1"/>
    </source>
</evidence>
<accession>A0A0L0UYI9</accession>
<evidence type="ECO:0000313" key="2">
    <source>
        <dbReference type="Proteomes" id="UP000054564"/>
    </source>
</evidence>
<sequence>MSINPWELGKRSQKIKSVINGLRGLSHKHDLPPDDFMPDEMDPNVTVEDMRDYKMAMLMKLRCHFLPSMKKEITSLSESLHLTDSEQGLPNPDVELILAILSKLDRTLESTKSSIVILAHTSPLPDGKQDHHLGPLKSFRCSQIRIKIQTLIEVTIISLLEFCDRLLGFCLLAIASVDPTPALKEASDSEKEIRILISKGRDLIDQTIAWSRKSDWAIIQEDWLSATGTLNRVLEDLTRLANLARQTIGSTDQRDLVEHTDVQNGVKATQERMVILAGLIIPLVKLVRIFVRKLLAMIPKKPIFHMDTTINSEALEIFRGEFQSIAMVLANSSRRLHCIQRNGQIMTIGDRNEIRGGVEYLKEMMRSTAIISTSHLIPLLHRGEYARSESDPKVWFLVLEKSWDTVFVGLSDLISSYDVGPELQLERED</sequence>
<protein>
    <submittedName>
        <fullName evidence="1">Uncharacterized protein</fullName>
    </submittedName>
</protein>
<gene>
    <name evidence="1" type="ORF">PSTG_14502</name>
</gene>
<comment type="caution">
    <text evidence="1">The sequence shown here is derived from an EMBL/GenBank/DDBJ whole genome shotgun (WGS) entry which is preliminary data.</text>
</comment>
<dbReference type="OrthoDB" id="2496543at2759"/>
<organism evidence="1 2">
    <name type="scientific">Puccinia striiformis f. sp. tritici PST-78</name>
    <dbReference type="NCBI Taxonomy" id="1165861"/>
    <lineage>
        <taxon>Eukaryota</taxon>
        <taxon>Fungi</taxon>
        <taxon>Dikarya</taxon>
        <taxon>Basidiomycota</taxon>
        <taxon>Pucciniomycotina</taxon>
        <taxon>Pucciniomycetes</taxon>
        <taxon>Pucciniales</taxon>
        <taxon>Pucciniaceae</taxon>
        <taxon>Puccinia</taxon>
    </lineage>
</organism>
<dbReference type="PANTHER" id="PTHR33069:SF3">
    <property type="entry name" value="DYNEIN HEAVY CHAIN TAIL DOMAIN-CONTAINING PROTEIN"/>
    <property type="match status" value="1"/>
</dbReference>
<proteinExistence type="predicted"/>
<dbReference type="EMBL" id="AJIL01000175">
    <property type="protein sequence ID" value="KNE92122.1"/>
    <property type="molecule type" value="Genomic_DNA"/>
</dbReference>
<reference evidence="2" key="1">
    <citation type="submission" date="2014-03" db="EMBL/GenBank/DDBJ databases">
        <title>The Genome Sequence of Puccinia striiformis f. sp. tritici PST-78.</title>
        <authorList>
            <consortium name="The Broad Institute Genome Sequencing Platform"/>
            <person name="Cuomo C."/>
            <person name="Hulbert S."/>
            <person name="Chen X."/>
            <person name="Walker B."/>
            <person name="Young S.K."/>
            <person name="Zeng Q."/>
            <person name="Gargeya S."/>
            <person name="Fitzgerald M."/>
            <person name="Haas B."/>
            <person name="Abouelleil A."/>
            <person name="Alvarado L."/>
            <person name="Arachchi H.M."/>
            <person name="Berlin A.M."/>
            <person name="Chapman S.B."/>
            <person name="Goldberg J."/>
            <person name="Griggs A."/>
            <person name="Gujja S."/>
            <person name="Hansen M."/>
            <person name="Howarth C."/>
            <person name="Imamovic A."/>
            <person name="Larimer J."/>
            <person name="McCowan C."/>
            <person name="Montmayeur A."/>
            <person name="Murphy C."/>
            <person name="Neiman D."/>
            <person name="Pearson M."/>
            <person name="Priest M."/>
            <person name="Roberts A."/>
            <person name="Saif S."/>
            <person name="Shea T."/>
            <person name="Sisk P."/>
            <person name="Sykes S."/>
            <person name="Wortman J."/>
            <person name="Nusbaum C."/>
            <person name="Birren B."/>
        </authorList>
    </citation>
    <scope>NUCLEOTIDE SEQUENCE [LARGE SCALE GENOMIC DNA]</scope>
    <source>
        <strain evidence="2">race PST-78</strain>
    </source>
</reference>
<dbReference type="AlphaFoldDB" id="A0A0L0UYI9"/>
<name>A0A0L0UYI9_9BASI</name>
<keyword evidence="2" id="KW-1185">Reference proteome</keyword>